<reference evidence="3 4" key="1">
    <citation type="submission" date="2020-04" db="EMBL/GenBank/DDBJ databases">
        <title>Zoogloea sp. G-4-1-14 isolated from soil.</title>
        <authorList>
            <person name="Dahal R.H."/>
        </authorList>
    </citation>
    <scope>NUCLEOTIDE SEQUENCE [LARGE SCALE GENOMIC DNA]</scope>
    <source>
        <strain evidence="3 4">G-4-1-14</strain>
    </source>
</reference>
<comment type="caution">
    <text evidence="3">The sequence shown here is derived from an EMBL/GenBank/DDBJ whole genome shotgun (WGS) entry which is preliminary data.</text>
</comment>
<feature type="domain" description="Glycosyltransferase 2-like" evidence="2">
    <location>
        <begin position="589"/>
        <end position="771"/>
    </location>
</feature>
<evidence type="ECO:0000256" key="1">
    <source>
        <dbReference type="SAM" id="MobiDB-lite"/>
    </source>
</evidence>
<dbReference type="Proteomes" id="UP000580043">
    <property type="component" value="Unassembled WGS sequence"/>
</dbReference>
<evidence type="ECO:0000259" key="2">
    <source>
        <dbReference type="Pfam" id="PF00535"/>
    </source>
</evidence>
<evidence type="ECO:0000313" key="3">
    <source>
        <dbReference type="EMBL" id="NML24993.1"/>
    </source>
</evidence>
<dbReference type="Pfam" id="PF00535">
    <property type="entry name" value="Glycos_transf_2"/>
    <property type="match status" value="1"/>
</dbReference>
<name>A0A848G3I1_9RHOO</name>
<evidence type="ECO:0000313" key="4">
    <source>
        <dbReference type="Proteomes" id="UP000580043"/>
    </source>
</evidence>
<proteinExistence type="predicted"/>
<dbReference type="GO" id="GO:0016740">
    <property type="term" value="F:transferase activity"/>
    <property type="evidence" value="ECO:0007669"/>
    <property type="project" value="UniProtKB-KW"/>
</dbReference>
<sequence length="1213" mass="135733">MPIVRHTPGLYAKRRHPYYIAAPGYDRRSSGIRVMHQLCDSLNQLGLEAYIHTPLRSPRLNAPLLTPEIRAEHKDAGLNPIAIYPEIVGSNPLDCDVVVRYILNRPGLLGEKPNYGNDDLYWLHNAEVADALPHHEGVLHMPAVDTSIFNNLDNPHDQARQGACIYYGRYTEGAQAHPELAARCTVITKTFPTSHEELAALFRRSTHVYCFENTSISMEARLCGCPVVQLPSPFADPDKPFADSLGLSDALITSDDEQSLAEARALLPGLTGKYKRIEQTYWEELGRLVEKTQAVATSRPRSEKAPPKDETDDRNYAIWRSRQTVQEIDAQVLAERMVLKWNQRPGFHLLLALQAGEENLLADTLDSLSPQLYPEWLLTVVTTLPTPDAVADIPNLQWLSLRDEAHIGFVIDEMAAASPGTWLARIEPGLTLEPHALQVIADYVNVRPGWSLIYTDEDTREPDDSYTQPLFKPDFNLDLLRAQSYFGSLVLVAKDAFLASGRYGARAGAENYDLTLRILDQAGEGAIGHISQVLAHLPRESRRGLQPEAEKAALADHLARNGLAAEVLDGALFGTRRVKYTWPDSPHVTIIIPTRDREEYLRPLIESLEERTSYPNCDILILDNDSSDPDTVNYLAALPLQSGRYPIRVIPSPGEFQWSRTANTGAAAATGDYLLFLDNDIHIVQEDWLDRLMALAQRPEIGITSPRLTFPGSGKVQDTGTLLGLRGTAGSAWNNDAEIDDPGYMGRALCDQNLSAANGSAMLVRRSVFEALKGFDAERFPLVHGALDLCLRAGDLGFKTVWTPYSTLVHYGAVSFLARQRKLEGRLADLQAGLNANEALLERWMPRLASDPAYNRNLSLALPYKPDHISPIDWDVNFHDRPRILAAPVPGGAGEYRLRAPLRMIGQAGLAHTMISEPPKAFTMRILTPVEIARAEPDVLILHQPLDDGQSDALETYARHFPDMRRVLTMDDLVTDLPKKHPMYRNGYKDGRQRLRRNLSFMDRLVVSTQPLADLCAGMIDDIMVRPNCLEWSLWGHVAPVRQLARSKPRVGWAGAQQHNGDLELIYPVVEALADEVDWIFMGMCPDPLKPFVKEAHDFELDFRAYPKALARLDLDLAIAPLEIHPFNEAKSNLRLLEYGAMGWPVICTDIYPYRDAPVTRIPNDPDTWIRTIREQLAEPEALRRAGLTLRQWVRDGYILENHTASWFAAYGP</sequence>
<organism evidence="3 4">
    <name type="scientific">Zoogloea dura</name>
    <dbReference type="NCBI Taxonomy" id="2728840"/>
    <lineage>
        <taxon>Bacteria</taxon>
        <taxon>Pseudomonadati</taxon>
        <taxon>Pseudomonadota</taxon>
        <taxon>Betaproteobacteria</taxon>
        <taxon>Rhodocyclales</taxon>
        <taxon>Zoogloeaceae</taxon>
        <taxon>Zoogloea</taxon>
    </lineage>
</organism>
<dbReference type="RefSeq" id="WP_169144628.1">
    <property type="nucleotide sequence ID" value="NZ_JABBGA010000002.1"/>
</dbReference>
<dbReference type="Gene3D" id="3.40.50.2000">
    <property type="entry name" value="Glycogen Phosphorylase B"/>
    <property type="match status" value="1"/>
</dbReference>
<feature type="compositionally biased region" description="Basic and acidic residues" evidence="1">
    <location>
        <begin position="300"/>
        <end position="312"/>
    </location>
</feature>
<dbReference type="InterPro" id="IPR001173">
    <property type="entry name" value="Glyco_trans_2-like"/>
</dbReference>
<gene>
    <name evidence="3" type="ORF">HHL15_04530</name>
</gene>
<keyword evidence="3" id="KW-0808">Transferase</keyword>
<dbReference type="Gene3D" id="3.90.550.10">
    <property type="entry name" value="Spore Coat Polysaccharide Biosynthesis Protein SpsA, Chain A"/>
    <property type="match status" value="2"/>
</dbReference>
<dbReference type="PANTHER" id="PTHR43179:SF7">
    <property type="entry name" value="RHAMNOSYLTRANSFERASE WBBL"/>
    <property type="match status" value="1"/>
</dbReference>
<dbReference type="SUPFAM" id="SSF53448">
    <property type="entry name" value="Nucleotide-diphospho-sugar transferases"/>
    <property type="match status" value="2"/>
</dbReference>
<accession>A0A848G3I1</accession>
<dbReference type="AlphaFoldDB" id="A0A848G3I1"/>
<dbReference type="EMBL" id="JABBGA010000002">
    <property type="protein sequence ID" value="NML24993.1"/>
    <property type="molecule type" value="Genomic_DNA"/>
</dbReference>
<keyword evidence="4" id="KW-1185">Reference proteome</keyword>
<dbReference type="SUPFAM" id="SSF53756">
    <property type="entry name" value="UDP-Glycosyltransferase/glycogen phosphorylase"/>
    <property type="match status" value="1"/>
</dbReference>
<dbReference type="InterPro" id="IPR029044">
    <property type="entry name" value="Nucleotide-diphossugar_trans"/>
</dbReference>
<protein>
    <submittedName>
        <fullName evidence="3">Glycosyltransferase</fullName>
    </submittedName>
</protein>
<feature type="region of interest" description="Disordered" evidence="1">
    <location>
        <begin position="293"/>
        <end position="312"/>
    </location>
</feature>
<dbReference type="PANTHER" id="PTHR43179">
    <property type="entry name" value="RHAMNOSYLTRANSFERASE WBBL"/>
    <property type="match status" value="1"/>
</dbReference>